<keyword evidence="4 7" id="KW-0472">Membrane</keyword>
<feature type="transmembrane region" description="Helical" evidence="7">
    <location>
        <begin position="712"/>
        <end position="731"/>
    </location>
</feature>
<feature type="transmembrane region" description="Helical" evidence="7">
    <location>
        <begin position="605"/>
        <end position="629"/>
    </location>
</feature>
<evidence type="ECO:0000256" key="7">
    <source>
        <dbReference type="SAM" id="Phobius"/>
    </source>
</evidence>
<feature type="compositionally biased region" description="Acidic residues" evidence="6">
    <location>
        <begin position="554"/>
        <end position="563"/>
    </location>
</feature>
<dbReference type="GO" id="GO:0007186">
    <property type="term" value="P:G protein-coupled receptor signaling pathway"/>
    <property type="evidence" value="ECO:0007669"/>
    <property type="project" value="InterPro"/>
</dbReference>
<evidence type="ECO:0000313" key="8">
    <source>
        <dbReference type="EMBL" id="KAF3840547.1"/>
    </source>
</evidence>
<feature type="region of interest" description="Disordered" evidence="6">
    <location>
        <begin position="536"/>
        <end position="571"/>
    </location>
</feature>
<dbReference type="EMBL" id="JAAKFY010000020">
    <property type="protein sequence ID" value="KAF3840547.1"/>
    <property type="molecule type" value="Genomic_DNA"/>
</dbReference>
<comment type="caution">
    <text evidence="8">The sequence shown here is derived from an EMBL/GenBank/DDBJ whole genome shotgun (WGS) entry which is preliminary data.</text>
</comment>
<dbReference type="InterPro" id="IPR052921">
    <property type="entry name" value="GPCR1_Superfamily_Member"/>
</dbReference>
<dbReference type="Gene3D" id="1.20.1070.10">
    <property type="entry name" value="Rhodopsin 7-helix transmembrane proteins"/>
    <property type="match status" value="2"/>
</dbReference>
<feature type="compositionally biased region" description="Basic and acidic residues" evidence="6">
    <location>
        <begin position="364"/>
        <end position="386"/>
    </location>
</feature>
<feature type="region of interest" description="Disordered" evidence="6">
    <location>
        <begin position="416"/>
        <end position="453"/>
    </location>
</feature>
<reference evidence="8 9" key="1">
    <citation type="submission" date="2020-03" db="EMBL/GenBank/DDBJ databases">
        <title>Dissostichus mawsoni Genome sequencing and assembly.</title>
        <authorList>
            <person name="Park H."/>
        </authorList>
    </citation>
    <scope>NUCLEOTIDE SEQUENCE [LARGE SCALE GENOMIC DNA]</scope>
    <source>
        <strain evidence="8">DM0001</strain>
        <tissue evidence="8">Muscle</tissue>
    </source>
</reference>
<accession>A0A7J5XVH5</accession>
<dbReference type="Pfam" id="PF13853">
    <property type="entry name" value="7tm_4"/>
    <property type="match status" value="1"/>
</dbReference>
<name>A0A7J5XVH5_DISMA</name>
<evidence type="ECO:0000313" key="9">
    <source>
        <dbReference type="Proteomes" id="UP000518266"/>
    </source>
</evidence>
<comment type="subcellular location">
    <subcellularLocation>
        <location evidence="1">Membrane</location>
        <topology evidence="1">Multi-pass membrane protein</topology>
    </subcellularLocation>
</comment>
<evidence type="ECO:0000256" key="4">
    <source>
        <dbReference type="ARBA" id="ARBA00023136"/>
    </source>
</evidence>
<dbReference type="GO" id="GO:0004984">
    <property type="term" value="F:olfactory receptor activity"/>
    <property type="evidence" value="ECO:0007669"/>
    <property type="project" value="InterPro"/>
</dbReference>
<feature type="compositionally biased region" description="Basic and acidic residues" evidence="6">
    <location>
        <begin position="115"/>
        <end position="137"/>
    </location>
</feature>
<evidence type="ECO:0008006" key="10">
    <source>
        <dbReference type="Google" id="ProtNLM"/>
    </source>
</evidence>
<feature type="transmembrane region" description="Helical" evidence="7">
    <location>
        <begin position="761"/>
        <end position="783"/>
    </location>
</feature>
<dbReference type="InterPro" id="IPR000725">
    <property type="entry name" value="Olfact_rcpt"/>
</dbReference>
<feature type="transmembrane region" description="Helical" evidence="7">
    <location>
        <begin position="837"/>
        <end position="856"/>
    </location>
</feature>
<evidence type="ECO:0000256" key="2">
    <source>
        <dbReference type="ARBA" id="ARBA00022692"/>
    </source>
</evidence>
<feature type="compositionally biased region" description="Basic and acidic residues" evidence="6">
    <location>
        <begin position="173"/>
        <end position="190"/>
    </location>
</feature>
<dbReference type="GO" id="GO:0016020">
    <property type="term" value="C:membrane"/>
    <property type="evidence" value="ECO:0007669"/>
    <property type="project" value="UniProtKB-SubCell"/>
</dbReference>
<dbReference type="PANTHER" id="PTHR26451:SF848">
    <property type="entry name" value="ODORANT RECEPTOR-RELATED"/>
    <property type="match status" value="1"/>
</dbReference>
<feature type="transmembrane region" description="Helical" evidence="7">
    <location>
        <begin position="681"/>
        <end position="700"/>
    </location>
</feature>
<gene>
    <name evidence="8" type="ORF">F7725_006409</name>
</gene>
<dbReference type="SUPFAM" id="SSF81321">
    <property type="entry name" value="Family A G protein-coupled receptor-like"/>
    <property type="match status" value="1"/>
</dbReference>
<keyword evidence="9" id="KW-1185">Reference proteome</keyword>
<feature type="region of interest" description="Disordered" evidence="6">
    <location>
        <begin position="363"/>
        <end position="387"/>
    </location>
</feature>
<evidence type="ECO:0000256" key="3">
    <source>
        <dbReference type="ARBA" id="ARBA00022989"/>
    </source>
</evidence>
<evidence type="ECO:0000256" key="6">
    <source>
        <dbReference type="SAM" id="MobiDB-lite"/>
    </source>
</evidence>
<organism evidence="8 9">
    <name type="scientific">Dissostichus mawsoni</name>
    <name type="common">Antarctic cod</name>
    <dbReference type="NCBI Taxonomy" id="36200"/>
    <lineage>
        <taxon>Eukaryota</taxon>
        <taxon>Metazoa</taxon>
        <taxon>Chordata</taxon>
        <taxon>Craniata</taxon>
        <taxon>Vertebrata</taxon>
        <taxon>Euteleostomi</taxon>
        <taxon>Actinopterygii</taxon>
        <taxon>Neopterygii</taxon>
        <taxon>Teleostei</taxon>
        <taxon>Neoteleostei</taxon>
        <taxon>Acanthomorphata</taxon>
        <taxon>Eupercaria</taxon>
        <taxon>Perciformes</taxon>
        <taxon>Notothenioidei</taxon>
        <taxon>Nototheniidae</taxon>
        <taxon>Dissostichus</taxon>
    </lineage>
</organism>
<keyword evidence="3 7" id="KW-1133">Transmembrane helix</keyword>
<dbReference type="Proteomes" id="UP000518266">
    <property type="component" value="Unassembled WGS sequence"/>
</dbReference>
<evidence type="ECO:0000256" key="1">
    <source>
        <dbReference type="ARBA" id="ARBA00004141"/>
    </source>
</evidence>
<proteinExistence type="predicted"/>
<sequence>MMTEAPNTSLMLMLHSRRYMGWWRPLFLKISTTRPMLDTMMKMYTIRRRMKEGIKDWEGILNPSRIRISLPKLREAVQNDDDEAGHQQDCVDGQVCGAGLQCFSVQSLVLTAQTHHGDPQVGERDAADGRTQQDHGVSEAVDVVDEHALTGQLEQGGIIAGEVDNNPPAARQTHTEADEDPHHGEGDHPRPHGQTQHHPVGHDGGVAQRVADGHVAIERHDHEHGVRGAGVEVDAEGLDNAVHVPDDPLRVRRQEVPENMRDDDGGPEHIVDAHVAQQEVHGLVEAAVPEDQHHQAHVGHHDEDITALKAGKVASHKTDTTFLDAVQGDDDEGGRQHEDVHGQMSGAGLQRFAVQSLVLTAQTHHGDPQVGERDATHGGSQDDHGVSEGVDVVDEHALAGEVEQGGVVAERVGYHPPATRQTHAEADEDRDANECGRPRPHRQTQHHPVGHDGGVAQRVADGHVAVKRHDHEHGVRGARIEVNTEGLEGAVDVMDVALWLRNENVTENMRCDNRSPKNVINTHVAEQQVHGLVQAAARTDQHHQRDVRHQSKDVDEEEEDEGGDGGLGGDLQPLQEENWMENYTFNSFTLLLEGLKVTETSMYPVFFFFFFSYLIIILVNVGIVILIFIDKNLQQPMYLLFCNLPFNDILGNSIMVPRLLIDILRPPSVRLISYPECVVQAFSHICMICGYLLSSALFCYNDKQDGDQADSFCLGMAFVTVGILLGLTIRLNRCGTLITNPFCDNASLFKLSCESVFINNVYGLTFTVVLLTSSIGCIVITYSKITVVCLMNKNKSLNSKALKTCSTHLSVYLIMLLSGMFVILLHRFPQYSDYRKLAAILFHIIPGSLNPIIYGVQSKEIRKFLSQLFQHKKVLPSF</sequence>
<protein>
    <recommendedName>
        <fullName evidence="10">G-protein coupled receptors family 1 profile domain-containing protein</fullName>
    </recommendedName>
</protein>
<feature type="region of interest" description="Disordered" evidence="6">
    <location>
        <begin position="157"/>
        <end position="206"/>
    </location>
</feature>
<feature type="transmembrane region" description="Helical" evidence="7">
    <location>
        <begin position="804"/>
        <end position="825"/>
    </location>
</feature>
<feature type="transmembrane region" description="Helical" evidence="7">
    <location>
        <begin position="638"/>
        <end position="661"/>
    </location>
</feature>
<dbReference type="OrthoDB" id="8772365at2759"/>
<feature type="region of interest" description="Disordered" evidence="6">
    <location>
        <begin position="114"/>
        <end position="137"/>
    </location>
</feature>
<keyword evidence="2 7" id="KW-0812">Transmembrane</keyword>
<evidence type="ECO:0000256" key="5">
    <source>
        <dbReference type="ARBA" id="ARBA00023224"/>
    </source>
</evidence>
<dbReference type="GO" id="GO:0005549">
    <property type="term" value="F:odorant binding"/>
    <property type="evidence" value="ECO:0007669"/>
    <property type="project" value="TreeGrafter"/>
</dbReference>
<keyword evidence="5" id="KW-0807">Transducer</keyword>
<feature type="compositionally biased region" description="Basic and acidic residues" evidence="6">
    <location>
        <begin position="539"/>
        <end position="553"/>
    </location>
</feature>
<dbReference type="AlphaFoldDB" id="A0A7J5XVH5"/>
<dbReference type="PANTHER" id="PTHR26451">
    <property type="entry name" value="G_PROTEIN_RECEP_F1_2 DOMAIN-CONTAINING PROTEIN"/>
    <property type="match status" value="1"/>
</dbReference>